<dbReference type="InterPro" id="IPR036390">
    <property type="entry name" value="WH_DNA-bd_sf"/>
</dbReference>
<reference evidence="5" key="1">
    <citation type="journal article" date="2014" name="Front. Microbiol.">
        <title>High frequency of phylogenetically diverse reductive dehalogenase-homologous genes in deep subseafloor sedimentary metagenomes.</title>
        <authorList>
            <person name="Kawai M."/>
            <person name="Futagami T."/>
            <person name="Toyoda A."/>
            <person name="Takaki Y."/>
            <person name="Nishi S."/>
            <person name="Hori S."/>
            <person name="Arai W."/>
            <person name="Tsubouchi T."/>
            <person name="Morono Y."/>
            <person name="Uchiyama I."/>
            <person name="Ito T."/>
            <person name="Fujiyama A."/>
            <person name="Inagaki F."/>
            <person name="Takami H."/>
        </authorList>
    </citation>
    <scope>NUCLEOTIDE SEQUENCE</scope>
    <source>
        <strain evidence="5">Expedition CK06-06</strain>
    </source>
</reference>
<dbReference type="GO" id="GO:0043565">
    <property type="term" value="F:sequence-specific DNA binding"/>
    <property type="evidence" value="ECO:0007669"/>
    <property type="project" value="InterPro"/>
</dbReference>
<keyword evidence="2" id="KW-0238">DNA-binding</keyword>
<sequence>MEQIFEILQDNARATPEQISTMLGISISEVEKAIKQAEENKTIIKYKTIINWSKLGKEEVWALIEVRVTPQHGVGFDAIAERIYRFPEVQYAYLVSGTYDLAMLVKGKNMQEISSFVTEKLAPLEEVQSTVTHFLLKRYKDDGEIVEPTEGLKRLPLMP</sequence>
<dbReference type="InterPro" id="IPR036388">
    <property type="entry name" value="WH-like_DNA-bd_sf"/>
</dbReference>
<proteinExistence type="predicted"/>
<dbReference type="PANTHER" id="PTHR43413:SF7">
    <property type="entry name" value="HTH-TYPE TRANSCRIPTIONAL REGULATOR PTR2"/>
    <property type="match status" value="1"/>
</dbReference>
<dbReference type="InterPro" id="IPR050684">
    <property type="entry name" value="HTH-Siroheme_Decarb"/>
</dbReference>
<keyword evidence="3" id="KW-0804">Transcription</keyword>
<evidence type="ECO:0000256" key="2">
    <source>
        <dbReference type="ARBA" id="ARBA00023125"/>
    </source>
</evidence>
<name>X1J2J6_9ZZZZ</name>
<dbReference type="SUPFAM" id="SSF46785">
    <property type="entry name" value="Winged helix' DNA-binding domain"/>
    <property type="match status" value="1"/>
</dbReference>
<keyword evidence="1" id="KW-0805">Transcription regulation</keyword>
<gene>
    <name evidence="5" type="ORF">S03H2_56514</name>
</gene>
<dbReference type="InterPro" id="IPR019888">
    <property type="entry name" value="Tscrpt_reg_AsnC-like"/>
</dbReference>
<dbReference type="InterPro" id="IPR011008">
    <property type="entry name" value="Dimeric_a/b-barrel"/>
</dbReference>
<dbReference type="InterPro" id="IPR019887">
    <property type="entry name" value="Tscrpt_reg_AsnC/Lrp_C"/>
</dbReference>
<evidence type="ECO:0000256" key="3">
    <source>
        <dbReference type="ARBA" id="ARBA00023163"/>
    </source>
</evidence>
<protein>
    <recommendedName>
        <fullName evidence="4">HTH asnC-type domain-containing protein</fullName>
    </recommendedName>
</protein>
<dbReference type="InterPro" id="IPR000485">
    <property type="entry name" value="AsnC-type_HTH_dom"/>
</dbReference>
<dbReference type="Gene3D" id="3.30.70.920">
    <property type="match status" value="1"/>
</dbReference>
<dbReference type="SMART" id="SM00344">
    <property type="entry name" value="HTH_ASNC"/>
    <property type="match status" value="1"/>
</dbReference>
<organism evidence="5">
    <name type="scientific">marine sediment metagenome</name>
    <dbReference type="NCBI Taxonomy" id="412755"/>
    <lineage>
        <taxon>unclassified sequences</taxon>
        <taxon>metagenomes</taxon>
        <taxon>ecological metagenomes</taxon>
    </lineage>
</organism>
<dbReference type="AlphaFoldDB" id="X1J2J6"/>
<dbReference type="EMBL" id="BARU01036155">
    <property type="protein sequence ID" value="GAH88207.1"/>
    <property type="molecule type" value="Genomic_DNA"/>
</dbReference>
<dbReference type="Pfam" id="PF13412">
    <property type="entry name" value="HTH_24"/>
    <property type="match status" value="1"/>
</dbReference>
<evidence type="ECO:0000259" key="4">
    <source>
        <dbReference type="PROSITE" id="PS50956"/>
    </source>
</evidence>
<feature type="domain" description="HTH asnC-type" evidence="4">
    <location>
        <begin position="1"/>
        <end position="58"/>
    </location>
</feature>
<dbReference type="SUPFAM" id="SSF54909">
    <property type="entry name" value="Dimeric alpha+beta barrel"/>
    <property type="match status" value="1"/>
</dbReference>
<accession>X1J2J6</accession>
<dbReference type="Pfam" id="PF01037">
    <property type="entry name" value="AsnC_trans_reg"/>
    <property type="match status" value="1"/>
</dbReference>
<dbReference type="Gene3D" id="1.10.10.10">
    <property type="entry name" value="Winged helix-like DNA-binding domain superfamily/Winged helix DNA-binding domain"/>
    <property type="match status" value="1"/>
</dbReference>
<evidence type="ECO:0000313" key="5">
    <source>
        <dbReference type="EMBL" id="GAH88207.1"/>
    </source>
</evidence>
<evidence type="ECO:0000256" key="1">
    <source>
        <dbReference type="ARBA" id="ARBA00023015"/>
    </source>
</evidence>
<comment type="caution">
    <text evidence="5">The sequence shown here is derived from an EMBL/GenBank/DDBJ whole genome shotgun (WGS) entry which is preliminary data.</text>
</comment>
<dbReference type="PROSITE" id="PS50956">
    <property type="entry name" value="HTH_ASNC_2"/>
    <property type="match status" value="1"/>
</dbReference>
<dbReference type="PANTHER" id="PTHR43413">
    <property type="entry name" value="TRANSCRIPTIONAL REGULATOR, ASNC FAMILY"/>
    <property type="match status" value="1"/>
</dbReference>